<dbReference type="GeneTree" id="ENSGT00530000064285"/>
<dbReference type="SMART" id="SM00280">
    <property type="entry name" value="KAZAL"/>
    <property type="match status" value="1"/>
</dbReference>
<keyword evidence="3" id="KW-0646">Protease inhibitor</keyword>
<dbReference type="InterPro" id="IPR002350">
    <property type="entry name" value="Kazal_dom"/>
</dbReference>
<evidence type="ECO:0000313" key="12">
    <source>
        <dbReference type="Proteomes" id="UP000675900"/>
    </source>
</evidence>
<dbReference type="Ensembl" id="ENSPTIT00000026257.1">
    <property type="protein sequence ID" value="ENSPTIP00000021860.1"/>
    <property type="gene ID" value="ENSPTIG00000018882.1"/>
</dbReference>
<dbReference type="GO" id="GO:0005576">
    <property type="term" value="C:extracellular region"/>
    <property type="evidence" value="ECO:0007669"/>
    <property type="project" value="UniProtKB-SubCell"/>
</dbReference>
<evidence type="ECO:0000256" key="7">
    <source>
        <dbReference type="ARBA" id="ARBA00039254"/>
    </source>
</evidence>
<evidence type="ECO:0000256" key="3">
    <source>
        <dbReference type="ARBA" id="ARBA00022690"/>
    </source>
</evidence>
<dbReference type="Pfam" id="PF00050">
    <property type="entry name" value="Kazal_1"/>
    <property type="match status" value="1"/>
</dbReference>
<evidence type="ECO:0000256" key="6">
    <source>
        <dbReference type="ARBA" id="ARBA00037363"/>
    </source>
</evidence>
<accession>A0A8C9KH05</accession>
<evidence type="ECO:0000259" key="10">
    <source>
        <dbReference type="PROSITE" id="PS51465"/>
    </source>
</evidence>
<reference evidence="11" key="2">
    <citation type="submission" date="2025-09" db="UniProtKB">
        <authorList>
            <consortium name="Ensembl"/>
        </authorList>
    </citation>
    <scope>IDENTIFICATION</scope>
</reference>
<evidence type="ECO:0000256" key="1">
    <source>
        <dbReference type="ARBA" id="ARBA00004613"/>
    </source>
</evidence>
<evidence type="ECO:0000256" key="5">
    <source>
        <dbReference type="ARBA" id="ARBA00023157"/>
    </source>
</evidence>
<keyword evidence="5" id="KW-1015">Disulfide bond</keyword>
<dbReference type="InterPro" id="IPR042167">
    <property type="entry name" value="SPINK2"/>
</dbReference>
<comment type="function">
    <text evidence="9">Serine protease inhibitor which exhibits anti-trypsin activity. In the pancreas, protects against trypsin-catalyzed premature activation of zymogens.</text>
</comment>
<protein>
    <recommendedName>
        <fullName evidence="7">Serine protease inhibitor Kazal-type 1</fullName>
    </recommendedName>
    <alternativeName>
        <fullName evidence="8">Pancreatic secretory trypsin inhibitor</fullName>
    </alternativeName>
</protein>
<dbReference type="Gene3D" id="3.30.60.30">
    <property type="match status" value="1"/>
</dbReference>
<reference evidence="11" key="1">
    <citation type="submission" date="2025-08" db="UniProtKB">
        <authorList>
            <consortium name="Ensembl"/>
        </authorList>
    </citation>
    <scope>IDENTIFICATION</scope>
</reference>
<dbReference type="Proteomes" id="UP000675900">
    <property type="component" value="Unassembled WGS sequence"/>
</dbReference>
<dbReference type="SUPFAM" id="SSF100895">
    <property type="entry name" value="Kazal-type serine protease inhibitors"/>
    <property type="match status" value="1"/>
</dbReference>
<dbReference type="PANTHER" id="PTHR47608">
    <property type="entry name" value="SERINE PROTEASE INHIBITOR KAZAL-TYPE 2, SPINK2"/>
    <property type="match status" value="1"/>
</dbReference>
<proteinExistence type="predicted"/>
<comment type="function">
    <text evidence="6">In the male reproductive tract, binds to sperm heads where it modulates sperm capacitance by inhibiting calcium uptake and nitrogen oxide (NO) production.</text>
</comment>
<evidence type="ECO:0000256" key="2">
    <source>
        <dbReference type="ARBA" id="ARBA00022525"/>
    </source>
</evidence>
<comment type="subcellular location">
    <subcellularLocation>
        <location evidence="1">Secreted</location>
    </subcellularLocation>
</comment>
<evidence type="ECO:0000313" key="11">
    <source>
        <dbReference type="Ensembl" id="ENSPTIP00000021860.1"/>
    </source>
</evidence>
<evidence type="ECO:0000256" key="8">
    <source>
        <dbReference type="ARBA" id="ARBA00041915"/>
    </source>
</evidence>
<evidence type="ECO:0000256" key="9">
    <source>
        <dbReference type="ARBA" id="ARBA00046050"/>
    </source>
</evidence>
<evidence type="ECO:0000256" key="4">
    <source>
        <dbReference type="ARBA" id="ARBA00022900"/>
    </source>
</evidence>
<dbReference type="AlphaFoldDB" id="A0A8C9KH05"/>
<dbReference type="GO" id="GO:0004867">
    <property type="term" value="F:serine-type endopeptidase inhibitor activity"/>
    <property type="evidence" value="ECO:0007669"/>
    <property type="project" value="UniProtKB-KW"/>
</dbReference>
<feature type="domain" description="Kazal-like" evidence="10">
    <location>
        <begin position="30"/>
        <end position="84"/>
    </location>
</feature>
<dbReference type="InterPro" id="IPR036058">
    <property type="entry name" value="Kazal_dom_sf"/>
</dbReference>
<dbReference type="PROSITE" id="PS51465">
    <property type="entry name" value="KAZAL_2"/>
    <property type="match status" value="1"/>
</dbReference>
<dbReference type="GO" id="GO:0007286">
    <property type="term" value="P:spermatid development"/>
    <property type="evidence" value="ECO:0007669"/>
    <property type="project" value="InterPro"/>
</dbReference>
<name>A0A8C9KH05_PANTA</name>
<dbReference type="PANTHER" id="PTHR47608:SF1">
    <property type="entry name" value="SERINE PROTEASE INHIBITOR KAZAL-TYPE 2"/>
    <property type="match status" value="1"/>
</dbReference>
<dbReference type="FunFam" id="3.30.60.30:FF:000031">
    <property type="entry name" value="Serine protease inhibitor Kazal-type 2"/>
    <property type="match status" value="1"/>
</dbReference>
<keyword evidence="2" id="KW-0964">Secreted</keyword>
<keyword evidence="4" id="KW-0722">Serine protease inhibitor</keyword>
<sequence length="84" mass="9528">MISWFMGWSPSWGSQSLWTLLNSESGQPSEFRTPNCNQYKLPGCPRDFSPIYGSNMPTHPKECSLCMKIREDGHDTKIIQSGLC</sequence>
<organism evidence="11 12">
    <name type="scientific">Panthera tigris altaica</name>
    <name type="common">Siberian tiger</name>
    <dbReference type="NCBI Taxonomy" id="74533"/>
    <lineage>
        <taxon>Eukaryota</taxon>
        <taxon>Metazoa</taxon>
        <taxon>Chordata</taxon>
        <taxon>Craniata</taxon>
        <taxon>Vertebrata</taxon>
        <taxon>Euteleostomi</taxon>
        <taxon>Mammalia</taxon>
        <taxon>Eutheria</taxon>
        <taxon>Laurasiatheria</taxon>
        <taxon>Carnivora</taxon>
        <taxon>Feliformia</taxon>
        <taxon>Felidae</taxon>
        <taxon>Pantherinae</taxon>
        <taxon>Panthera</taxon>
    </lineage>
</organism>
<keyword evidence="12" id="KW-1185">Reference proteome</keyword>